<evidence type="ECO:0000256" key="1">
    <source>
        <dbReference type="SAM" id="MobiDB-lite"/>
    </source>
</evidence>
<accession>A0ABU2LZT2</accession>
<feature type="region of interest" description="Disordered" evidence="1">
    <location>
        <begin position="1"/>
        <end position="20"/>
    </location>
</feature>
<dbReference type="SUPFAM" id="SSF52922">
    <property type="entry name" value="TK C-terminal domain-like"/>
    <property type="match status" value="1"/>
</dbReference>
<dbReference type="SUPFAM" id="SSF52518">
    <property type="entry name" value="Thiamin diphosphate-binding fold (THDP-binding)"/>
    <property type="match status" value="1"/>
</dbReference>
<protein>
    <submittedName>
        <fullName evidence="2">Transketolase</fullName>
    </submittedName>
</protein>
<comment type="caution">
    <text evidence="2">The sequence shown here is derived from an EMBL/GenBank/DDBJ whole genome shotgun (WGS) entry which is preliminary data.</text>
</comment>
<keyword evidence="3" id="KW-1185">Reference proteome</keyword>
<dbReference type="Proteomes" id="UP001183420">
    <property type="component" value="Unassembled WGS sequence"/>
</dbReference>
<evidence type="ECO:0000313" key="3">
    <source>
        <dbReference type="Proteomes" id="UP001183420"/>
    </source>
</evidence>
<dbReference type="EMBL" id="JAVREM010000083">
    <property type="protein sequence ID" value="MDT0323045.1"/>
    <property type="molecule type" value="Genomic_DNA"/>
</dbReference>
<dbReference type="InterPro" id="IPR029061">
    <property type="entry name" value="THDP-binding"/>
</dbReference>
<dbReference type="InterPro" id="IPR009014">
    <property type="entry name" value="Transketo_C/PFOR_II"/>
</dbReference>
<feature type="compositionally biased region" description="Polar residues" evidence="1">
    <location>
        <begin position="1"/>
        <end position="12"/>
    </location>
</feature>
<proteinExistence type="predicted"/>
<sequence>MTTTVDQPTATTGEFEEPGPGLAGMALACAEAAARALDDHPGTVLVSADHTPPPLAAAAARHPERVVAAGARGRSPLCVAHGLAVAGLRPIVYATRSPLGWWPPGRSAPLGRPGPTAAVLVAPAAPEDVALLDALGGWTIHLPGHPEEARELLAAALRADHPAYLGLTGSPNTHPHPVGGFHVARRGRRGVVLAVGPALDPVLRATAGLDVTALHAATVRPFDEITLRTAVLAADHPDVVLVDPCLPGASAHHVARTLLHVPHRLLTLGPDPDDEHQPADTIRRFLRHAPSTTPQRGARP</sequence>
<organism evidence="2 3">
    <name type="scientific">Streptomyces millisiae</name>
    <dbReference type="NCBI Taxonomy" id="3075542"/>
    <lineage>
        <taxon>Bacteria</taxon>
        <taxon>Bacillati</taxon>
        <taxon>Actinomycetota</taxon>
        <taxon>Actinomycetes</taxon>
        <taxon>Kitasatosporales</taxon>
        <taxon>Streptomycetaceae</taxon>
        <taxon>Streptomyces</taxon>
    </lineage>
</organism>
<dbReference type="RefSeq" id="WP_311604042.1">
    <property type="nucleotide sequence ID" value="NZ_JAVREM010000083.1"/>
</dbReference>
<reference evidence="3" key="1">
    <citation type="submission" date="2023-07" db="EMBL/GenBank/DDBJ databases">
        <title>30 novel species of actinomycetes from the DSMZ collection.</title>
        <authorList>
            <person name="Nouioui I."/>
        </authorList>
    </citation>
    <scope>NUCLEOTIDE SEQUENCE [LARGE SCALE GENOMIC DNA]</scope>
    <source>
        <strain evidence="3">DSM 44918</strain>
    </source>
</reference>
<evidence type="ECO:0000313" key="2">
    <source>
        <dbReference type="EMBL" id="MDT0323045.1"/>
    </source>
</evidence>
<dbReference type="Gene3D" id="3.40.50.920">
    <property type="match status" value="1"/>
</dbReference>
<name>A0ABU2LZT2_9ACTN</name>
<gene>
    <name evidence="2" type="ORF">RNC47_32515</name>
</gene>